<organism evidence="2 3">
    <name type="scientific">Rhizocola hellebori</name>
    <dbReference type="NCBI Taxonomy" id="1392758"/>
    <lineage>
        <taxon>Bacteria</taxon>
        <taxon>Bacillati</taxon>
        <taxon>Actinomycetota</taxon>
        <taxon>Actinomycetes</taxon>
        <taxon>Micromonosporales</taxon>
        <taxon>Micromonosporaceae</taxon>
        <taxon>Rhizocola</taxon>
    </lineage>
</organism>
<keyword evidence="1" id="KW-0812">Transmembrane</keyword>
<comment type="caution">
    <text evidence="2">The sequence shown here is derived from an EMBL/GenBank/DDBJ whole genome shotgun (WGS) entry which is preliminary data.</text>
</comment>
<evidence type="ECO:0000256" key="1">
    <source>
        <dbReference type="SAM" id="Phobius"/>
    </source>
</evidence>
<protein>
    <submittedName>
        <fullName evidence="2">Uncharacterized protein</fullName>
    </submittedName>
</protein>
<dbReference type="AlphaFoldDB" id="A0A8J3Q8A0"/>
<evidence type="ECO:0000313" key="2">
    <source>
        <dbReference type="EMBL" id="GIH05701.1"/>
    </source>
</evidence>
<dbReference type="EMBL" id="BONY01000021">
    <property type="protein sequence ID" value="GIH05701.1"/>
    <property type="molecule type" value="Genomic_DNA"/>
</dbReference>
<reference evidence="2" key="1">
    <citation type="submission" date="2021-01" db="EMBL/GenBank/DDBJ databases">
        <title>Whole genome shotgun sequence of Rhizocola hellebori NBRC 109834.</title>
        <authorList>
            <person name="Komaki H."/>
            <person name="Tamura T."/>
        </authorList>
    </citation>
    <scope>NUCLEOTIDE SEQUENCE</scope>
    <source>
        <strain evidence="2">NBRC 109834</strain>
    </source>
</reference>
<accession>A0A8J3Q8A0</accession>
<keyword evidence="1" id="KW-1133">Transmembrane helix</keyword>
<proteinExistence type="predicted"/>
<name>A0A8J3Q8A0_9ACTN</name>
<dbReference type="Proteomes" id="UP000612899">
    <property type="component" value="Unassembled WGS sequence"/>
</dbReference>
<sequence>MTNIPNPKPSNAEAFATVMAAVTSLLLAVATLLQTVTALIQLMKWHP</sequence>
<gene>
    <name evidence="2" type="ORF">Rhe02_37680</name>
</gene>
<keyword evidence="1" id="KW-0472">Membrane</keyword>
<feature type="transmembrane region" description="Helical" evidence="1">
    <location>
        <begin position="15"/>
        <end position="40"/>
    </location>
</feature>
<keyword evidence="3" id="KW-1185">Reference proteome</keyword>
<evidence type="ECO:0000313" key="3">
    <source>
        <dbReference type="Proteomes" id="UP000612899"/>
    </source>
</evidence>